<organism evidence="1 2">
    <name type="scientific">Romanomermis culicivorax</name>
    <name type="common">Nematode worm</name>
    <dbReference type="NCBI Taxonomy" id="13658"/>
    <lineage>
        <taxon>Eukaryota</taxon>
        <taxon>Metazoa</taxon>
        <taxon>Ecdysozoa</taxon>
        <taxon>Nematoda</taxon>
        <taxon>Enoplea</taxon>
        <taxon>Dorylaimia</taxon>
        <taxon>Mermithida</taxon>
        <taxon>Mermithoidea</taxon>
        <taxon>Mermithidae</taxon>
        <taxon>Romanomermis</taxon>
    </lineage>
</organism>
<name>A0A915I9Z8_ROMCU</name>
<accession>A0A915I9Z8</accession>
<proteinExistence type="predicted"/>
<reference evidence="2" key="1">
    <citation type="submission" date="2022-11" db="UniProtKB">
        <authorList>
            <consortium name="WormBaseParasite"/>
        </authorList>
    </citation>
    <scope>IDENTIFICATION</scope>
</reference>
<protein>
    <submittedName>
        <fullName evidence="2">Uncharacterized protein</fullName>
    </submittedName>
</protein>
<evidence type="ECO:0000313" key="1">
    <source>
        <dbReference type="Proteomes" id="UP000887565"/>
    </source>
</evidence>
<keyword evidence="1" id="KW-1185">Reference proteome</keyword>
<dbReference type="AlphaFoldDB" id="A0A915I9Z8"/>
<dbReference type="Proteomes" id="UP000887565">
    <property type="component" value="Unplaced"/>
</dbReference>
<dbReference type="WBParaSite" id="nRc.2.0.1.t10598-RA">
    <property type="protein sequence ID" value="nRc.2.0.1.t10598-RA"/>
    <property type="gene ID" value="nRc.2.0.1.g10598"/>
</dbReference>
<evidence type="ECO:0000313" key="2">
    <source>
        <dbReference type="WBParaSite" id="nRc.2.0.1.t10598-RA"/>
    </source>
</evidence>
<sequence>MLKFPTSEYCSYVNFVFMQGLNPGPCAYQTHALSKHQPSNGKAAHKLRQIVEAAAVATLNKTPKFCDPLSVHDFS</sequence>